<evidence type="ECO:0000313" key="8">
    <source>
        <dbReference type="Proteomes" id="UP000018851"/>
    </source>
</evidence>
<dbReference type="InterPro" id="IPR000209">
    <property type="entry name" value="Peptidase_S8/S53_dom"/>
</dbReference>
<evidence type="ECO:0000256" key="2">
    <source>
        <dbReference type="ARBA" id="ARBA00022670"/>
    </source>
</evidence>
<dbReference type="AlphaFoldDB" id="W0A1T0"/>
<evidence type="ECO:0000313" key="7">
    <source>
        <dbReference type="EMBL" id="AHE51894.1"/>
    </source>
</evidence>
<gene>
    <name evidence="7" type="ORF">NX02_00635</name>
</gene>
<organism evidence="7 8">
    <name type="scientific">Sphingomonas sanxanigenens DSM 19645 = NX02</name>
    <dbReference type="NCBI Taxonomy" id="1123269"/>
    <lineage>
        <taxon>Bacteria</taxon>
        <taxon>Pseudomonadati</taxon>
        <taxon>Pseudomonadota</taxon>
        <taxon>Alphaproteobacteria</taxon>
        <taxon>Sphingomonadales</taxon>
        <taxon>Sphingomonadaceae</taxon>
        <taxon>Sphingomonas</taxon>
    </lineage>
</organism>
<comment type="similarity">
    <text evidence="1 5">Belongs to the peptidase S8 family.</text>
</comment>
<evidence type="ECO:0000256" key="4">
    <source>
        <dbReference type="ARBA" id="ARBA00022825"/>
    </source>
</evidence>
<evidence type="ECO:0000256" key="1">
    <source>
        <dbReference type="ARBA" id="ARBA00011073"/>
    </source>
</evidence>
<feature type="active site" description="Charge relay system" evidence="5">
    <location>
        <position position="149"/>
    </location>
</feature>
<dbReference type="InterPro" id="IPR036852">
    <property type="entry name" value="Peptidase_S8/S53_dom_sf"/>
</dbReference>
<sequence length="390" mass="41776">MKLKFPSIDHLNAALSTELTVPLAVHHAGRNAVSFDLADGNELASIQIEALEREYGATAVEDYRYDLEDTDLFDPLNFGPDTAEAPSLDDVLEEIGARSAWAQSRGRNVIIAIVDTGIDGTRPEFPAWKRVSQSWAPIGDDPWQDWQGHGTMCACIATATRAEGGQFDGVAPDARLMSCKTRFYDLELAAIYDELTTLARAGNVVIASNSFGSKTGTPPPEPADSDFLPALDDAIEAGVMPFFSAGNYHDIAGGDPHAHEPNSIWLHKGRHDVFTVGACDERMAMWYYSSRGLGQFYPSPGTSAKPDAVGMTPANGRILFGSDVRTMPVGWGTSGCCPQAAGLAALIMSRSAPLDRPTLSRQELFAHICSTAKSLGHHPASQGAGLIQCP</sequence>
<dbReference type="GO" id="GO:0004252">
    <property type="term" value="F:serine-type endopeptidase activity"/>
    <property type="evidence" value="ECO:0007669"/>
    <property type="project" value="UniProtKB-UniRule"/>
</dbReference>
<feature type="active site" description="Charge relay system" evidence="5">
    <location>
        <position position="115"/>
    </location>
</feature>
<dbReference type="PROSITE" id="PS51892">
    <property type="entry name" value="SUBTILASE"/>
    <property type="match status" value="1"/>
</dbReference>
<dbReference type="HOGENOM" id="CLU_663511_0_0_5"/>
<accession>W0A1T0</accession>
<keyword evidence="2 5" id="KW-0645">Protease</keyword>
<keyword evidence="3 5" id="KW-0378">Hydrolase</keyword>
<dbReference type="PANTHER" id="PTHR43806">
    <property type="entry name" value="PEPTIDASE S8"/>
    <property type="match status" value="1"/>
</dbReference>
<dbReference type="STRING" id="1123269.NX02_00635"/>
<dbReference type="Pfam" id="PF00082">
    <property type="entry name" value="Peptidase_S8"/>
    <property type="match status" value="1"/>
</dbReference>
<dbReference type="GO" id="GO:0006508">
    <property type="term" value="P:proteolysis"/>
    <property type="evidence" value="ECO:0007669"/>
    <property type="project" value="UniProtKB-KW"/>
</dbReference>
<dbReference type="PANTHER" id="PTHR43806:SF11">
    <property type="entry name" value="CEREVISIN-RELATED"/>
    <property type="match status" value="1"/>
</dbReference>
<dbReference type="InterPro" id="IPR015500">
    <property type="entry name" value="Peptidase_S8_subtilisin-rel"/>
</dbReference>
<dbReference type="SUPFAM" id="SSF52743">
    <property type="entry name" value="Subtilisin-like"/>
    <property type="match status" value="1"/>
</dbReference>
<dbReference type="InterPro" id="IPR050131">
    <property type="entry name" value="Peptidase_S8_subtilisin-like"/>
</dbReference>
<dbReference type="EMBL" id="CP006644">
    <property type="protein sequence ID" value="AHE51894.1"/>
    <property type="molecule type" value="Genomic_DNA"/>
</dbReference>
<dbReference type="eggNOG" id="COG1404">
    <property type="taxonomic scope" value="Bacteria"/>
</dbReference>
<proteinExistence type="inferred from homology"/>
<dbReference type="KEGG" id="ssan:NX02_00635"/>
<dbReference type="Gene3D" id="3.40.50.200">
    <property type="entry name" value="Peptidase S8/S53 domain"/>
    <property type="match status" value="1"/>
</dbReference>
<protein>
    <recommendedName>
        <fullName evidence="6">Peptidase S8/S53 domain-containing protein</fullName>
    </recommendedName>
</protein>
<evidence type="ECO:0000256" key="3">
    <source>
        <dbReference type="ARBA" id="ARBA00022801"/>
    </source>
</evidence>
<dbReference type="PRINTS" id="PR00723">
    <property type="entry name" value="SUBTILISIN"/>
</dbReference>
<reference evidence="7 8" key="1">
    <citation type="submission" date="2013-07" db="EMBL/GenBank/DDBJ databases">
        <title>Completed genome of Sphingomonas sanxanigenens NX02.</title>
        <authorList>
            <person name="Ma T."/>
            <person name="Huang H."/>
            <person name="Wu M."/>
            <person name="Li X."/>
            <person name="Li G."/>
        </authorList>
    </citation>
    <scope>NUCLEOTIDE SEQUENCE [LARGE SCALE GENOMIC DNA]</scope>
    <source>
        <strain evidence="7 8">NX02</strain>
    </source>
</reference>
<name>W0A1T0_9SPHN</name>
<evidence type="ECO:0000256" key="5">
    <source>
        <dbReference type="PROSITE-ProRule" id="PRU01240"/>
    </source>
</evidence>
<feature type="domain" description="Peptidase S8/S53" evidence="6">
    <location>
        <begin position="106"/>
        <end position="385"/>
    </location>
</feature>
<dbReference type="PATRIC" id="fig|1123269.5.peg.126"/>
<keyword evidence="4 5" id="KW-0720">Serine protease</keyword>
<evidence type="ECO:0000259" key="6">
    <source>
        <dbReference type="Pfam" id="PF00082"/>
    </source>
</evidence>
<feature type="active site" description="Charge relay system" evidence="5">
    <location>
        <position position="334"/>
    </location>
</feature>
<dbReference type="Proteomes" id="UP000018851">
    <property type="component" value="Chromosome"/>
</dbReference>
<keyword evidence="8" id="KW-1185">Reference proteome</keyword>